<evidence type="ECO:0000259" key="7">
    <source>
        <dbReference type="PROSITE" id="PS01124"/>
    </source>
</evidence>
<dbReference type="SUPFAM" id="SSF46689">
    <property type="entry name" value="Homeodomain-like"/>
    <property type="match status" value="2"/>
</dbReference>
<dbReference type="SUPFAM" id="SSF51011">
    <property type="entry name" value="Glycosyl hydrolase domain"/>
    <property type="match status" value="1"/>
</dbReference>
<name>A0A7W8HCU5_9FIRM</name>
<evidence type="ECO:0000256" key="2">
    <source>
        <dbReference type="ARBA" id="ARBA00022801"/>
    </source>
</evidence>
<dbReference type="GO" id="GO:0043565">
    <property type="term" value="F:sequence-specific DNA binding"/>
    <property type="evidence" value="ECO:0007669"/>
    <property type="project" value="InterPro"/>
</dbReference>
<accession>A0A7W8HCU5</accession>
<dbReference type="PROSITE" id="PS01124">
    <property type="entry name" value="HTH_ARAC_FAMILY_2"/>
    <property type="match status" value="1"/>
</dbReference>
<proteinExistence type="inferred from homology"/>
<dbReference type="EMBL" id="JACHFW010000018">
    <property type="protein sequence ID" value="MBB5266057.1"/>
    <property type="molecule type" value="Genomic_DNA"/>
</dbReference>
<dbReference type="Pfam" id="PF01229">
    <property type="entry name" value="Glyco_hydro_39"/>
    <property type="match status" value="1"/>
</dbReference>
<dbReference type="SUPFAM" id="SSF51445">
    <property type="entry name" value="(Trans)glycosidases"/>
    <property type="match status" value="1"/>
</dbReference>
<keyword evidence="4 8" id="KW-0238">DNA-binding</keyword>
<feature type="domain" description="HTH araC/xylS-type" evidence="7">
    <location>
        <begin position="152"/>
        <end position="250"/>
    </location>
</feature>
<gene>
    <name evidence="8" type="ORF">HNP82_003211</name>
</gene>
<evidence type="ECO:0000256" key="3">
    <source>
        <dbReference type="ARBA" id="ARBA00023015"/>
    </source>
</evidence>
<keyword evidence="5" id="KW-0804">Transcription</keyword>
<dbReference type="InterPro" id="IPR017853">
    <property type="entry name" value="GH"/>
</dbReference>
<dbReference type="GO" id="GO:0003700">
    <property type="term" value="F:DNA-binding transcription factor activity"/>
    <property type="evidence" value="ECO:0007669"/>
    <property type="project" value="InterPro"/>
</dbReference>
<keyword evidence="6" id="KW-0326">Glycosidase</keyword>
<sequence length="780" mass="90539">MIDIKILSHFPSDEKIHTDVVLIFVFRGAVALTTPEQCRLLKKGEIYIVNSNTPYSIDIRDEGILCLLYIQYKRLCRILGVSDICFENKMSGWSRIEIKEFDDLLNGIISIYVHHIGKERCLFEAAKWKLLDFLIEHCAKEQEGDREKSTQSFLVQYVQKNYMNEVTVQQAAEAVHMSESAFYRYFKKTFGVSFMQYVNQTRMEAAAEMLVKTGKSALEIALDCGFANASVLGRNFKNHFGCTPKEYRRKYMESGQYPEEEEMSWNYVKDFMEKEGIDGRKALAVKARADVREKRVFVNVWNQAVNIGPARYVLLTKVQEHILMLHKELKFKYIRLWNIFSTRMFFRKSHQTTQLNYQYVDDVLDFCVKNHIYPLIDLGNRPETVPGSEKDLYKDVRQDMGSSHVIFQSLEEWYAIVGGFVEHIVTRYGNSEVAHWIFELWQDMSGNDFYGIQGYFTVLDSVIRLIKDKIPEAKVGGGGWGGEKQFVEGCQGILKMKNRPDFISLYLYLIHRDDMQDTNVRQYYEKDYMKNILENWTGIMKSMGLEKIKLYVTEWNLSIENHNYFNDSCGKAAMMLNVMIECMFSLDMGCYFSGTDRTLSDYDSIGILDGNLGLISKAGLKKPSWYALKFMGKMGNFLIDRNKNYLITADEDGNYQILITNFKNFSLDYSAGFSENLSVREMDYIYDNDDAMNLVLTLTHLPESQYILKKYSFGKEARQCLSTYDILKKKTILDQDDIELLKYILTPQVSVDIQKCSEGILSLHETMEANSFCFVEIAKI</sequence>
<dbReference type="PANTHER" id="PTHR43280">
    <property type="entry name" value="ARAC-FAMILY TRANSCRIPTIONAL REGULATOR"/>
    <property type="match status" value="1"/>
</dbReference>
<dbReference type="RefSeq" id="WP_183776297.1">
    <property type="nucleotide sequence ID" value="NZ_JACHFW010000018.1"/>
</dbReference>
<keyword evidence="9" id="KW-1185">Reference proteome</keyword>
<evidence type="ECO:0000256" key="4">
    <source>
        <dbReference type="ARBA" id="ARBA00023125"/>
    </source>
</evidence>
<comment type="caution">
    <text evidence="8">The sequence shown here is derived from an EMBL/GenBank/DDBJ whole genome shotgun (WGS) entry which is preliminary data.</text>
</comment>
<dbReference type="InterPro" id="IPR011051">
    <property type="entry name" value="RmlC_Cupin_sf"/>
</dbReference>
<dbReference type="SUPFAM" id="SSF51182">
    <property type="entry name" value="RmlC-like cupins"/>
    <property type="match status" value="1"/>
</dbReference>
<dbReference type="PANTHER" id="PTHR43280:SF2">
    <property type="entry name" value="HTH-TYPE TRANSCRIPTIONAL REGULATOR EXSA"/>
    <property type="match status" value="1"/>
</dbReference>
<dbReference type="InterPro" id="IPR049166">
    <property type="entry name" value="GH39_cat"/>
</dbReference>
<dbReference type="Gene3D" id="1.10.10.60">
    <property type="entry name" value="Homeodomain-like"/>
    <property type="match status" value="2"/>
</dbReference>
<dbReference type="Proteomes" id="UP000543642">
    <property type="component" value="Unassembled WGS sequence"/>
</dbReference>
<evidence type="ECO:0000256" key="1">
    <source>
        <dbReference type="ARBA" id="ARBA00008875"/>
    </source>
</evidence>
<dbReference type="Gene3D" id="3.20.20.80">
    <property type="entry name" value="Glycosidases"/>
    <property type="match status" value="1"/>
</dbReference>
<reference evidence="8 9" key="1">
    <citation type="submission" date="2020-08" db="EMBL/GenBank/DDBJ databases">
        <title>Genomic Encyclopedia of Type Strains, Phase IV (KMG-IV): sequencing the most valuable type-strain genomes for metagenomic binning, comparative biology and taxonomic classification.</title>
        <authorList>
            <person name="Goeker M."/>
        </authorList>
    </citation>
    <scope>NUCLEOTIDE SEQUENCE [LARGE SCALE GENOMIC DNA]</scope>
    <source>
        <strain evidence="8 9">DSM 106146</strain>
    </source>
</reference>
<evidence type="ECO:0000256" key="6">
    <source>
        <dbReference type="ARBA" id="ARBA00023295"/>
    </source>
</evidence>
<dbReference type="InterPro" id="IPR009057">
    <property type="entry name" value="Homeodomain-like_sf"/>
</dbReference>
<dbReference type="Gene3D" id="2.60.40.1500">
    <property type="entry name" value="Glycosyl hydrolase domain, family 39"/>
    <property type="match status" value="1"/>
</dbReference>
<dbReference type="SMART" id="SM00342">
    <property type="entry name" value="HTH_ARAC"/>
    <property type="match status" value="1"/>
</dbReference>
<evidence type="ECO:0000256" key="5">
    <source>
        <dbReference type="ARBA" id="ARBA00023163"/>
    </source>
</evidence>
<protein>
    <submittedName>
        <fullName evidence="8">Beta-xylosidase/AraC-like DNA-binding protein</fullName>
    </submittedName>
</protein>
<keyword evidence="2" id="KW-0378">Hydrolase</keyword>
<dbReference type="InterPro" id="IPR018060">
    <property type="entry name" value="HTH_AraC"/>
</dbReference>
<dbReference type="GO" id="GO:0016798">
    <property type="term" value="F:hydrolase activity, acting on glycosyl bonds"/>
    <property type="evidence" value="ECO:0007669"/>
    <property type="project" value="UniProtKB-KW"/>
</dbReference>
<comment type="similarity">
    <text evidence="1">Belongs to the glycosyl hydrolase 39 family.</text>
</comment>
<keyword evidence="3" id="KW-0805">Transcription regulation</keyword>
<evidence type="ECO:0000313" key="9">
    <source>
        <dbReference type="Proteomes" id="UP000543642"/>
    </source>
</evidence>
<dbReference type="Pfam" id="PF12833">
    <property type="entry name" value="HTH_18"/>
    <property type="match status" value="1"/>
</dbReference>
<evidence type="ECO:0000313" key="8">
    <source>
        <dbReference type="EMBL" id="MBB5266057.1"/>
    </source>
</evidence>
<dbReference type="AlphaFoldDB" id="A0A7W8HCU5"/>
<organism evidence="8 9">
    <name type="scientific">Catenibacillus scindens</name>
    <dbReference type="NCBI Taxonomy" id="673271"/>
    <lineage>
        <taxon>Bacteria</taxon>
        <taxon>Bacillati</taxon>
        <taxon>Bacillota</taxon>
        <taxon>Clostridia</taxon>
        <taxon>Lachnospirales</taxon>
        <taxon>Lachnospiraceae</taxon>
        <taxon>Catenibacillus</taxon>
    </lineage>
</organism>